<feature type="compositionally biased region" description="Low complexity" evidence="1">
    <location>
        <begin position="232"/>
        <end position="249"/>
    </location>
</feature>
<feature type="compositionally biased region" description="Polar residues" evidence="1">
    <location>
        <begin position="486"/>
        <end position="504"/>
    </location>
</feature>
<feature type="region of interest" description="Disordered" evidence="1">
    <location>
        <begin position="146"/>
        <end position="272"/>
    </location>
</feature>
<feature type="compositionally biased region" description="Polar residues" evidence="1">
    <location>
        <begin position="357"/>
        <end position="370"/>
    </location>
</feature>
<keyword evidence="4" id="KW-1185">Reference proteome</keyword>
<accession>A0AAU9UDG5</accession>
<evidence type="ECO:0008006" key="5">
    <source>
        <dbReference type="Google" id="ProtNLM"/>
    </source>
</evidence>
<dbReference type="Proteomes" id="UP001153954">
    <property type="component" value="Unassembled WGS sequence"/>
</dbReference>
<feature type="region of interest" description="Disordered" evidence="1">
    <location>
        <begin position="294"/>
        <end position="538"/>
    </location>
</feature>
<sequence>MQPRVAPTSNCENNSFWPMECRRAWPHSDRVRLALIPIRLHPPDLSRSVRIALVCSKLIETPARVDSVLFASCTFHWTHCIGGVARQRIWIYGNASGFTLMRLAEEFMEQLRPIFEALRQREELPCSYPLHVGSTHGTKQAFIYGHSRSQGSTTPGAHHYTHHHGYQPSPGYHWVRERTARSVPMSTGGVAGRASRSSLSAGTPDSLSDNEAASGLGQRYRKPSVPRSTLTPGGSRPGSRPGSRTGSKPPSRHGSNLSLDSTDEVLTPSRIPMRKVTNTKTSTARAAANAAKFGVTTPNGGSRPRTPTGLLTPASGRYPTGGMYRTSSIPTLSPVPALVSSTHSQPSSMASEHPKSLSHTHPAFQTQGSTKIPVYVGNRSQRTPSVERRFKTRKSHSRETSQDPSPISNEPKSDQRSPEDDSSLFSISGMTSDNEYESNISESSGEASKPTQRDIKGSGSFASTDGHTPSRSRIPVPKETNHNTRQRTPSGSTTPVRAGQQTAASRLVRRPSDADAPATPISRRTPARTTDKREPFRL</sequence>
<reference evidence="3" key="1">
    <citation type="submission" date="2022-03" db="EMBL/GenBank/DDBJ databases">
        <authorList>
            <person name="Tunstrom K."/>
        </authorList>
    </citation>
    <scope>NUCLEOTIDE SEQUENCE</scope>
</reference>
<organism evidence="3 4">
    <name type="scientific">Euphydryas editha</name>
    <name type="common">Edith's checkerspot</name>
    <dbReference type="NCBI Taxonomy" id="104508"/>
    <lineage>
        <taxon>Eukaryota</taxon>
        <taxon>Metazoa</taxon>
        <taxon>Ecdysozoa</taxon>
        <taxon>Arthropoda</taxon>
        <taxon>Hexapoda</taxon>
        <taxon>Insecta</taxon>
        <taxon>Pterygota</taxon>
        <taxon>Neoptera</taxon>
        <taxon>Endopterygota</taxon>
        <taxon>Lepidoptera</taxon>
        <taxon>Glossata</taxon>
        <taxon>Ditrysia</taxon>
        <taxon>Papilionoidea</taxon>
        <taxon>Nymphalidae</taxon>
        <taxon>Nymphalinae</taxon>
        <taxon>Euphydryas</taxon>
    </lineage>
</organism>
<feature type="compositionally biased region" description="Polar residues" evidence="1">
    <location>
        <begin position="460"/>
        <end position="471"/>
    </location>
</feature>
<evidence type="ECO:0000313" key="3">
    <source>
        <dbReference type="EMBL" id="CAH2097834.1"/>
    </source>
</evidence>
<dbReference type="EMBL" id="CAKOGL010000018">
    <property type="protein sequence ID" value="CAH2097831.1"/>
    <property type="molecule type" value="Genomic_DNA"/>
</dbReference>
<feature type="compositionally biased region" description="Polar residues" evidence="1">
    <location>
        <begin position="423"/>
        <end position="450"/>
    </location>
</feature>
<proteinExistence type="predicted"/>
<evidence type="ECO:0000256" key="1">
    <source>
        <dbReference type="SAM" id="MobiDB-lite"/>
    </source>
</evidence>
<feature type="compositionally biased region" description="Low complexity" evidence="1">
    <location>
        <begin position="186"/>
        <end position="203"/>
    </location>
</feature>
<gene>
    <name evidence="2" type="ORF">EEDITHA_LOCUS13008</name>
    <name evidence="3" type="ORF">EEDITHA_LOCUS13010</name>
</gene>
<feature type="compositionally biased region" description="Basic and acidic residues" evidence="1">
    <location>
        <begin position="529"/>
        <end position="538"/>
    </location>
</feature>
<dbReference type="AlphaFoldDB" id="A0AAU9UDG5"/>
<comment type="caution">
    <text evidence="3">The sequence shown here is derived from an EMBL/GenBank/DDBJ whole genome shotgun (WGS) entry which is preliminary data.</text>
</comment>
<dbReference type="EMBL" id="CAKOGL010000018">
    <property type="protein sequence ID" value="CAH2097834.1"/>
    <property type="molecule type" value="Genomic_DNA"/>
</dbReference>
<name>A0AAU9UDG5_EUPED</name>
<protein>
    <recommendedName>
        <fullName evidence="5">IRS-type PTB domain-containing protein</fullName>
    </recommendedName>
</protein>
<evidence type="ECO:0000313" key="2">
    <source>
        <dbReference type="EMBL" id="CAH2097831.1"/>
    </source>
</evidence>
<evidence type="ECO:0000313" key="4">
    <source>
        <dbReference type="Proteomes" id="UP001153954"/>
    </source>
</evidence>
<feature type="compositionally biased region" description="Polar residues" evidence="1">
    <location>
        <begin position="339"/>
        <end position="350"/>
    </location>
</feature>